<dbReference type="GO" id="GO:0016614">
    <property type="term" value="F:oxidoreductase activity, acting on CH-OH group of donors"/>
    <property type="evidence" value="ECO:0007669"/>
    <property type="project" value="InterPro"/>
</dbReference>
<dbReference type="AlphaFoldDB" id="V9D7Z2"/>
<dbReference type="PANTHER" id="PTHR11552:SF210">
    <property type="entry name" value="GLUCOSE-METHANOL-CHOLINE OXIDOREDUCTASE N-TERMINAL DOMAIN-CONTAINING PROTEIN-RELATED"/>
    <property type="match status" value="1"/>
</dbReference>
<organism evidence="5 6">
    <name type="scientific">Cladophialophora carrionii CBS 160.54</name>
    <dbReference type="NCBI Taxonomy" id="1279043"/>
    <lineage>
        <taxon>Eukaryota</taxon>
        <taxon>Fungi</taxon>
        <taxon>Dikarya</taxon>
        <taxon>Ascomycota</taxon>
        <taxon>Pezizomycotina</taxon>
        <taxon>Eurotiomycetes</taxon>
        <taxon>Chaetothyriomycetidae</taxon>
        <taxon>Chaetothyriales</taxon>
        <taxon>Herpotrichiellaceae</taxon>
        <taxon>Cladophialophora</taxon>
    </lineage>
</organism>
<dbReference type="PIRSF" id="PIRSF000137">
    <property type="entry name" value="Alcohol_oxidase"/>
    <property type="match status" value="1"/>
</dbReference>
<evidence type="ECO:0000313" key="6">
    <source>
        <dbReference type="Proteomes" id="UP000030678"/>
    </source>
</evidence>
<protein>
    <recommendedName>
        <fullName evidence="3 4">Glucose-methanol-choline oxidoreductase N-terminal domain-containing protein</fullName>
    </recommendedName>
</protein>
<dbReference type="InterPro" id="IPR007867">
    <property type="entry name" value="GMC_OxRtase_C"/>
</dbReference>
<dbReference type="VEuPathDB" id="FungiDB:G647_06862"/>
<dbReference type="SUPFAM" id="SSF51905">
    <property type="entry name" value="FAD/NAD(P)-binding domain"/>
    <property type="match status" value="1"/>
</dbReference>
<dbReference type="GeneID" id="19985355"/>
<dbReference type="InterPro" id="IPR036188">
    <property type="entry name" value="FAD/NAD-bd_sf"/>
</dbReference>
<keyword evidence="2" id="KW-0285">Flavoprotein</keyword>
<dbReference type="HOGENOM" id="CLU_002865_6_2_1"/>
<dbReference type="PROSITE" id="PS00623">
    <property type="entry name" value="GMC_OXRED_1"/>
    <property type="match status" value="1"/>
</dbReference>
<sequence>MTTTNGANGLNGVHEAQKSALVGVDEFLTHQSYDYLICGGGTAGLAIAARLTENLDVTVGVIEAGKNRLGDPLVDVPALFTQMLGNKEYDWAWDTIPQPGNKNKVHQVPRGKALGGSSAINYMMYVRGSTQDFDDWAELANDASWSAANMKQYMLKHQTLEPIDERITERSTMPFVGENHGTSGPVRTSFNDFRLPIEDDAIKAADYVAGFDKKPLDPWSGDHIGFYNTLGAVVRTGPNKGMRSYAARGYFQANEHRPNLRVVTECLISRVILEDKRATGVEFINNGQRHTIKAKREVIVAGGAINSPQILEMSGIGNPEILKAAGVECLVDLPSVGENYQDHAVGGTSYQLADGQISGDSLYKPEMMAAAQKALAEEQGGPLTAIQSVQGFFPATLFLEEGELDEIVQSIQASQKTATPFQKKQLDQVIKHVKSNKSANLQFIFIAATGNFKDGVSDQSILFAPPAEGAKDGVTFVVGLQYPASRGHVHIKSADPTVAPEVHPNYMGHEADVALMAAGLKFLEKVTQAPQLKDKLAHRILPEPEKFPLDTVQGRRAAVQEYILGEYHSCGTCAMGDTVDSRLRVKGVEGLRVADASVFANNVSGNIVSSVYMVAEKAADLIKEDWDYAALGKLAK</sequence>
<accession>V9D7Z2</accession>
<dbReference type="InterPro" id="IPR012132">
    <property type="entry name" value="GMC_OxRdtase"/>
</dbReference>
<feature type="domain" description="Glucose-methanol-choline oxidoreductase N-terminal" evidence="3">
    <location>
        <begin position="111"/>
        <end position="134"/>
    </location>
</feature>
<evidence type="ECO:0000259" key="3">
    <source>
        <dbReference type="PROSITE" id="PS00623"/>
    </source>
</evidence>
<dbReference type="OrthoDB" id="269227at2759"/>
<dbReference type="Gene3D" id="3.50.50.60">
    <property type="entry name" value="FAD/NAD(P)-binding domain"/>
    <property type="match status" value="1"/>
</dbReference>
<evidence type="ECO:0000256" key="1">
    <source>
        <dbReference type="ARBA" id="ARBA00010790"/>
    </source>
</evidence>
<gene>
    <name evidence="5" type="ORF">G647_06862</name>
</gene>
<reference evidence="5 6" key="1">
    <citation type="submission" date="2013-03" db="EMBL/GenBank/DDBJ databases">
        <title>The Genome Sequence of Cladophialophora carrionii CBS 160.54.</title>
        <authorList>
            <consortium name="The Broad Institute Genomics Platform"/>
            <person name="Cuomo C."/>
            <person name="de Hoog S."/>
            <person name="Gorbushina A."/>
            <person name="Walker B."/>
            <person name="Young S.K."/>
            <person name="Zeng Q."/>
            <person name="Gargeya S."/>
            <person name="Fitzgerald M."/>
            <person name="Haas B."/>
            <person name="Abouelleil A."/>
            <person name="Allen A.W."/>
            <person name="Alvarado L."/>
            <person name="Arachchi H.M."/>
            <person name="Berlin A.M."/>
            <person name="Chapman S.B."/>
            <person name="Gainer-Dewar J."/>
            <person name="Goldberg J."/>
            <person name="Griggs A."/>
            <person name="Gujja S."/>
            <person name="Hansen M."/>
            <person name="Howarth C."/>
            <person name="Imamovic A."/>
            <person name="Ireland A."/>
            <person name="Larimer J."/>
            <person name="McCowan C."/>
            <person name="Murphy C."/>
            <person name="Pearson M."/>
            <person name="Poon T.W."/>
            <person name="Priest M."/>
            <person name="Roberts A."/>
            <person name="Saif S."/>
            <person name="Shea T."/>
            <person name="Sisk P."/>
            <person name="Sykes S."/>
            <person name="Wortman J."/>
            <person name="Nusbaum C."/>
            <person name="Birren B."/>
        </authorList>
    </citation>
    <scope>NUCLEOTIDE SEQUENCE [LARGE SCALE GENOMIC DNA]</scope>
    <source>
        <strain evidence="5 6">CBS 160.54</strain>
    </source>
</reference>
<dbReference type="EMBL" id="KB822706">
    <property type="protein sequence ID" value="ETI22786.1"/>
    <property type="molecule type" value="Genomic_DNA"/>
</dbReference>
<dbReference type="RefSeq" id="XP_008729403.1">
    <property type="nucleotide sequence ID" value="XM_008731181.1"/>
</dbReference>
<dbReference type="PANTHER" id="PTHR11552">
    <property type="entry name" value="GLUCOSE-METHANOL-CHOLINE GMC OXIDOREDUCTASE"/>
    <property type="match status" value="1"/>
</dbReference>
<evidence type="ECO:0000256" key="2">
    <source>
        <dbReference type="RuleBase" id="RU003968"/>
    </source>
</evidence>
<evidence type="ECO:0000259" key="4">
    <source>
        <dbReference type="PROSITE" id="PS00624"/>
    </source>
</evidence>
<dbReference type="PROSITE" id="PS00624">
    <property type="entry name" value="GMC_OXRED_2"/>
    <property type="match status" value="1"/>
</dbReference>
<dbReference type="Pfam" id="PF05199">
    <property type="entry name" value="GMC_oxred_C"/>
    <property type="match status" value="1"/>
</dbReference>
<name>V9D7Z2_9EURO</name>
<dbReference type="Gene3D" id="3.30.560.10">
    <property type="entry name" value="Glucose Oxidase, domain 3"/>
    <property type="match status" value="1"/>
</dbReference>
<dbReference type="GO" id="GO:0050660">
    <property type="term" value="F:flavin adenine dinucleotide binding"/>
    <property type="evidence" value="ECO:0007669"/>
    <property type="project" value="InterPro"/>
</dbReference>
<proteinExistence type="inferred from homology"/>
<dbReference type="SUPFAM" id="SSF54373">
    <property type="entry name" value="FAD-linked reductases, C-terminal domain"/>
    <property type="match status" value="1"/>
</dbReference>
<dbReference type="Proteomes" id="UP000030678">
    <property type="component" value="Unassembled WGS sequence"/>
</dbReference>
<feature type="domain" description="Glucose-methanol-choline oxidoreductase N-terminal" evidence="4">
    <location>
        <begin position="303"/>
        <end position="317"/>
    </location>
</feature>
<keyword evidence="2" id="KW-0274">FAD</keyword>
<comment type="similarity">
    <text evidence="1 2">Belongs to the GMC oxidoreductase family.</text>
</comment>
<evidence type="ECO:0000313" key="5">
    <source>
        <dbReference type="EMBL" id="ETI22786.1"/>
    </source>
</evidence>
<dbReference type="Pfam" id="PF00732">
    <property type="entry name" value="GMC_oxred_N"/>
    <property type="match status" value="1"/>
</dbReference>
<dbReference type="InterPro" id="IPR000172">
    <property type="entry name" value="GMC_OxRdtase_N"/>
</dbReference>